<keyword evidence="3" id="KW-0813">Transport</keyword>
<dbReference type="Gene3D" id="1.20.1250.20">
    <property type="entry name" value="MFS general substrate transporter like domains"/>
    <property type="match status" value="1"/>
</dbReference>
<evidence type="ECO:0000256" key="9">
    <source>
        <dbReference type="SAM" id="Phobius"/>
    </source>
</evidence>
<feature type="transmembrane region" description="Helical" evidence="9">
    <location>
        <begin position="155"/>
        <end position="174"/>
    </location>
</feature>
<feature type="region of interest" description="Disordered" evidence="8">
    <location>
        <begin position="504"/>
        <end position="543"/>
    </location>
</feature>
<dbReference type="Pfam" id="PF07690">
    <property type="entry name" value="MFS_1"/>
    <property type="match status" value="1"/>
</dbReference>
<dbReference type="PROSITE" id="PS50850">
    <property type="entry name" value="MFS"/>
    <property type="match status" value="1"/>
</dbReference>
<evidence type="ECO:0000256" key="3">
    <source>
        <dbReference type="ARBA" id="ARBA00022448"/>
    </source>
</evidence>
<keyword evidence="6 9" id="KW-1133">Transmembrane helix</keyword>
<dbReference type="FunFam" id="1.20.1720.10:FF:000004">
    <property type="entry name" value="EmrB/QacA family drug resistance transporter"/>
    <property type="match status" value="1"/>
</dbReference>
<feature type="domain" description="Major facilitator superfamily (MFS) profile" evidence="10">
    <location>
        <begin position="27"/>
        <end position="501"/>
    </location>
</feature>
<evidence type="ECO:0000313" key="11">
    <source>
        <dbReference type="EMBL" id="MBB4948457.1"/>
    </source>
</evidence>
<dbReference type="EMBL" id="JACHJR010000001">
    <property type="protein sequence ID" value="MBB4948457.1"/>
    <property type="molecule type" value="Genomic_DNA"/>
</dbReference>
<dbReference type="InterPro" id="IPR036259">
    <property type="entry name" value="MFS_trans_sf"/>
</dbReference>
<comment type="caution">
    <text evidence="11">The sequence shown here is derived from an EMBL/GenBank/DDBJ whole genome shotgun (WGS) entry which is preliminary data.</text>
</comment>
<protein>
    <submittedName>
        <fullName evidence="11">EmrB/QacA subfamily drug resistance transporter</fullName>
    </submittedName>
</protein>
<dbReference type="InterPro" id="IPR004638">
    <property type="entry name" value="EmrB-like"/>
</dbReference>
<feature type="transmembrane region" description="Helical" evidence="9">
    <location>
        <begin position="407"/>
        <end position="431"/>
    </location>
</feature>
<feature type="transmembrane region" description="Helical" evidence="9">
    <location>
        <begin position="180"/>
        <end position="200"/>
    </location>
</feature>
<reference evidence="11 12" key="1">
    <citation type="submission" date="2020-08" db="EMBL/GenBank/DDBJ databases">
        <title>Sequencing the genomes of 1000 actinobacteria strains.</title>
        <authorList>
            <person name="Klenk H.-P."/>
        </authorList>
    </citation>
    <scope>NUCLEOTIDE SEQUENCE [LARGE SCALE GENOMIC DNA]</scope>
    <source>
        <strain evidence="11 12">DSM 44786</strain>
    </source>
</reference>
<dbReference type="SUPFAM" id="SSF103473">
    <property type="entry name" value="MFS general substrate transporter"/>
    <property type="match status" value="1"/>
</dbReference>
<feature type="compositionally biased region" description="Gly residues" evidence="8">
    <location>
        <begin position="504"/>
        <end position="517"/>
    </location>
</feature>
<proteinExistence type="inferred from homology"/>
<dbReference type="InterPro" id="IPR011701">
    <property type="entry name" value="MFS"/>
</dbReference>
<dbReference type="Gene3D" id="1.20.1720.10">
    <property type="entry name" value="Multidrug resistance protein D"/>
    <property type="match status" value="1"/>
</dbReference>
<feature type="transmembrane region" description="Helical" evidence="9">
    <location>
        <begin position="477"/>
        <end position="496"/>
    </location>
</feature>
<keyword evidence="5 9" id="KW-0812">Transmembrane</keyword>
<name>A0A7W7SE87_9ACTN</name>
<evidence type="ECO:0000256" key="8">
    <source>
        <dbReference type="SAM" id="MobiDB-lite"/>
    </source>
</evidence>
<feature type="transmembrane region" description="Helical" evidence="9">
    <location>
        <begin position="212"/>
        <end position="233"/>
    </location>
</feature>
<dbReference type="Proteomes" id="UP000573327">
    <property type="component" value="Unassembled WGS sequence"/>
</dbReference>
<feature type="transmembrane region" description="Helical" evidence="9">
    <location>
        <begin position="92"/>
        <end position="111"/>
    </location>
</feature>
<dbReference type="NCBIfam" id="TIGR00711">
    <property type="entry name" value="efflux_EmrB"/>
    <property type="match status" value="1"/>
</dbReference>
<evidence type="ECO:0000256" key="7">
    <source>
        <dbReference type="ARBA" id="ARBA00023136"/>
    </source>
</evidence>
<dbReference type="PANTHER" id="PTHR23501">
    <property type="entry name" value="MAJOR FACILITATOR SUPERFAMILY"/>
    <property type="match status" value="1"/>
</dbReference>
<evidence type="ECO:0000256" key="1">
    <source>
        <dbReference type="ARBA" id="ARBA00004651"/>
    </source>
</evidence>
<evidence type="ECO:0000256" key="6">
    <source>
        <dbReference type="ARBA" id="ARBA00022989"/>
    </source>
</evidence>
<organism evidence="11 12">
    <name type="scientific">Kitasatospora gansuensis</name>
    <dbReference type="NCBI Taxonomy" id="258050"/>
    <lineage>
        <taxon>Bacteria</taxon>
        <taxon>Bacillati</taxon>
        <taxon>Actinomycetota</taxon>
        <taxon>Actinomycetes</taxon>
        <taxon>Kitasatosporales</taxon>
        <taxon>Streptomycetaceae</taxon>
        <taxon>Kitasatospora</taxon>
    </lineage>
</organism>
<dbReference type="PANTHER" id="PTHR23501:SF197">
    <property type="entry name" value="COMD"/>
    <property type="match status" value="1"/>
</dbReference>
<feature type="transmembrane region" description="Helical" evidence="9">
    <location>
        <begin position="117"/>
        <end position="143"/>
    </location>
</feature>
<keyword evidence="12" id="KW-1185">Reference proteome</keyword>
<feature type="transmembrane region" description="Helical" evidence="9">
    <location>
        <begin position="62"/>
        <end position="80"/>
    </location>
</feature>
<keyword evidence="4" id="KW-1003">Cell membrane</keyword>
<evidence type="ECO:0000256" key="5">
    <source>
        <dbReference type="ARBA" id="ARBA00022692"/>
    </source>
</evidence>
<evidence type="ECO:0000256" key="2">
    <source>
        <dbReference type="ARBA" id="ARBA00007520"/>
    </source>
</evidence>
<feature type="transmembrane region" description="Helical" evidence="9">
    <location>
        <begin position="346"/>
        <end position="364"/>
    </location>
</feature>
<accession>A0A7W7SE87</accession>
<feature type="transmembrane region" description="Helical" evidence="9">
    <location>
        <begin position="282"/>
        <end position="301"/>
    </location>
</feature>
<comment type="subcellular location">
    <subcellularLocation>
        <location evidence="1">Cell membrane</location>
        <topology evidence="1">Multi-pass membrane protein</topology>
    </subcellularLocation>
</comment>
<feature type="transmembrane region" description="Helical" evidence="9">
    <location>
        <begin position="239"/>
        <end position="261"/>
    </location>
</feature>
<keyword evidence="7 9" id="KW-0472">Membrane</keyword>
<sequence>MSTSSPTPPVGAPPSEPAATPANIRWTLLGVMLGMLLAMLDNTIVSTSMLTIVGDLGGLDHISWVVTAYALATAVSTPVWGKCGDLYGRKHAYLTAIAVFLVGSVASGAAQSMSQLIAFRVIQGLGAGGLASLAFALIGSLVAPRERGRYQGMTATVMAVGTVGGPLLGGLITGHLGWRWAFYVNLPLGLVTFVWCQVMLKLPRQRSKAKIDWLGIVLMTITISSVVLAATWAGTTYAWGSWQIIGLFVTAVVGLFAFVASQRRAPEPVLPLRVFATGNYKMASVMVCAAGAAMFGATLYLPLFQQSVQGADATSSGLLLLPMVAPIALVSNIVGKVMSRTGKYKIFPIVGSACLAVGLFLLSTMDTDTSRLVTSLYMVLVGVGLGFLMQMTTTIAQNSVEMKDMGVASAGVTLFRTIGGSLGVAVFGSLFTRALENHLPGSGTGNSDLELSASALAGLPAGARDAYLGAVAEGTQHIFLVAAVICAAAFLAALAVKEVPLRGKPGGAPGGGPGTGPAGAASVGAQAGAPATAATAPPGRPAA</sequence>
<dbReference type="CDD" id="cd17502">
    <property type="entry name" value="MFS_Azr1_MDR_like"/>
    <property type="match status" value="1"/>
</dbReference>
<evidence type="ECO:0000256" key="4">
    <source>
        <dbReference type="ARBA" id="ARBA00022475"/>
    </source>
</evidence>
<feature type="transmembrane region" description="Helical" evidence="9">
    <location>
        <begin position="313"/>
        <end position="334"/>
    </location>
</feature>
<dbReference type="GO" id="GO:0022857">
    <property type="term" value="F:transmembrane transporter activity"/>
    <property type="evidence" value="ECO:0007669"/>
    <property type="project" value="InterPro"/>
</dbReference>
<gene>
    <name evidence="11" type="ORF">F4556_003992</name>
</gene>
<dbReference type="AlphaFoldDB" id="A0A7W7SE87"/>
<dbReference type="PRINTS" id="PR01036">
    <property type="entry name" value="TCRTETB"/>
</dbReference>
<evidence type="ECO:0000313" key="12">
    <source>
        <dbReference type="Proteomes" id="UP000573327"/>
    </source>
</evidence>
<feature type="transmembrane region" description="Helical" evidence="9">
    <location>
        <begin position="376"/>
        <end position="395"/>
    </location>
</feature>
<evidence type="ECO:0000259" key="10">
    <source>
        <dbReference type="PROSITE" id="PS50850"/>
    </source>
</evidence>
<feature type="transmembrane region" description="Helical" evidence="9">
    <location>
        <begin position="26"/>
        <end position="50"/>
    </location>
</feature>
<comment type="similarity">
    <text evidence="2">Belongs to the major facilitator superfamily. TCR/Tet family.</text>
</comment>
<dbReference type="InterPro" id="IPR020846">
    <property type="entry name" value="MFS_dom"/>
</dbReference>
<feature type="compositionally biased region" description="Low complexity" evidence="8">
    <location>
        <begin position="518"/>
        <end position="537"/>
    </location>
</feature>
<dbReference type="GO" id="GO:0005886">
    <property type="term" value="C:plasma membrane"/>
    <property type="evidence" value="ECO:0007669"/>
    <property type="project" value="UniProtKB-SubCell"/>
</dbReference>